<evidence type="ECO:0000256" key="2">
    <source>
        <dbReference type="ARBA" id="ARBA00017881"/>
    </source>
</evidence>
<comment type="function">
    <text evidence="7">May have a photoreceptor function.</text>
</comment>
<dbReference type="Proteomes" id="UP000242849">
    <property type="component" value="Unassembled WGS sequence"/>
</dbReference>
<dbReference type="PRINTS" id="PR00147">
    <property type="entry name" value="DNAPHOTLYASE"/>
</dbReference>
<dbReference type="NCBIfam" id="TIGR02765">
    <property type="entry name" value="crypto_DASH"/>
    <property type="match status" value="1"/>
</dbReference>
<dbReference type="Gene3D" id="1.25.40.80">
    <property type="match status" value="1"/>
</dbReference>
<keyword evidence="4 6" id="KW-0274">FAD</keyword>
<dbReference type="Pfam" id="PF03441">
    <property type="entry name" value="FAD_binding_7"/>
    <property type="match status" value="1"/>
</dbReference>
<dbReference type="Gene3D" id="3.40.50.620">
    <property type="entry name" value="HUPs"/>
    <property type="match status" value="1"/>
</dbReference>
<dbReference type="GO" id="GO:0071949">
    <property type="term" value="F:FAD binding"/>
    <property type="evidence" value="ECO:0007669"/>
    <property type="project" value="TreeGrafter"/>
</dbReference>
<dbReference type="InterPro" id="IPR006050">
    <property type="entry name" value="DNA_photolyase_N"/>
</dbReference>
<dbReference type="AlphaFoldDB" id="A0A1H4WDA3"/>
<dbReference type="PANTHER" id="PTHR11455">
    <property type="entry name" value="CRYPTOCHROME"/>
    <property type="match status" value="1"/>
</dbReference>
<dbReference type="STRING" id="53406.SAMN05421553_1657"/>
<sequence length="487" mass="55573">MEILYSYRINQEINTMRALLWFKQDLRLDDHPALQAGLTAECLLPVYVLDPALLQLNEFGMRRMGVHRARFLLESLLALEGELRQRGSHLLVVIGSAEQAIAQLVAQFNLNQVLTLEEIAPDERAQVARVARRLGDIPLQQAPANNLLRADELPFSIEQLPQVFSRFRSLVEERLQVFQPRHAPDRLPVLPDGALALLQPLPTLSQLGLGEPLSVPASAFPFSGGEPAALGRLRDYLWKTQGVRQYKETRNGMIGSEYSSKFSPWLANGSLSARRVVAELRRHEAQYKRNDSTQWLWVEMLWRDFFRWTLLRHGSALFKAGGLKATERAPQQLDQRFQDWSRGRTGMPLVDANMRELAATGFMSNRGRQVVASYLINDLQQDWRHGAAWFEEHLIDYDPASNWGNWAYLAGVGNDPRHNRVFNALRQAREYDPEAQYVSLWLPELRDVPQALRHTPFLLAGGHLRSLGYPQLDSIPESWKPYLHAVA</sequence>
<evidence type="ECO:0000256" key="6">
    <source>
        <dbReference type="PIRSR" id="PIRSR602081-1"/>
    </source>
</evidence>
<dbReference type="InterPro" id="IPR005101">
    <property type="entry name" value="Cryptochr/Photolyase_FAD-bd"/>
</dbReference>
<dbReference type="PROSITE" id="PS00394">
    <property type="entry name" value="DNA_PHOTOLYASES_1_1"/>
    <property type="match status" value="1"/>
</dbReference>
<feature type="binding site" evidence="6">
    <location>
        <begin position="259"/>
        <end position="263"/>
    </location>
    <ligand>
        <name>FAD</name>
        <dbReference type="ChEBI" id="CHEBI:57692"/>
    </ligand>
</feature>
<evidence type="ECO:0000256" key="4">
    <source>
        <dbReference type="ARBA" id="ARBA00022827"/>
    </source>
</evidence>
<evidence type="ECO:0000313" key="9">
    <source>
        <dbReference type="EMBL" id="SEC91060.1"/>
    </source>
</evidence>
<reference evidence="10" key="1">
    <citation type="submission" date="2016-10" db="EMBL/GenBank/DDBJ databases">
        <authorList>
            <person name="Varghese N."/>
            <person name="Submissions S."/>
        </authorList>
    </citation>
    <scope>NUCLEOTIDE SEQUENCE [LARGE SCALE GENOMIC DNA]</scope>
    <source>
        <strain evidence="10">DSM 12111</strain>
    </source>
</reference>
<dbReference type="SUPFAM" id="SSF48173">
    <property type="entry name" value="Cryptochrome/photolyase FAD-binding domain"/>
    <property type="match status" value="1"/>
</dbReference>
<dbReference type="InterPro" id="IPR002081">
    <property type="entry name" value="Cryptochrome/DNA_photolyase_1"/>
</dbReference>
<dbReference type="InterPro" id="IPR014729">
    <property type="entry name" value="Rossmann-like_a/b/a_fold"/>
</dbReference>
<feature type="binding site" evidence="6">
    <location>
        <position position="246"/>
    </location>
    <ligand>
        <name>FAD</name>
        <dbReference type="ChEBI" id="CHEBI:57692"/>
    </ligand>
</feature>
<name>A0A1H4WDA3_PSEAG</name>
<keyword evidence="9" id="KW-0456">Lyase</keyword>
<evidence type="ECO:0000313" key="10">
    <source>
        <dbReference type="Proteomes" id="UP000242849"/>
    </source>
</evidence>
<dbReference type="Gene3D" id="1.10.579.10">
    <property type="entry name" value="DNA Cyclobutane Dipyrimidine Photolyase, subunit A, domain 3"/>
    <property type="match status" value="1"/>
</dbReference>
<dbReference type="PROSITE" id="PS51645">
    <property type="entry name" value="PHR_CRY_ALPHA_BETA"/>
    <property type="match status" value="1"/>
</dbReference>
<feature type="domain" description="Photolyase/cryptochrome alpha/beta" evidence="8">
    <location>
        <begin position="16"/>
        <end position="147"/>
    </location>
</feature>
<dbReference type="InterPro" id="IPR036155">
    <property type="entry name" value="Crypto/Photolyase_N_sf"/>
</dbReference>
<comment type="cofactor">
    <cofactor evidence="7">
        <name>(6R)-5,10-methylene-5,6,7,8-tetrahydrofolate</name>
        <dbReference type="ChEBI" id="CHEBI:15636"/>
    </cofactor>
    <text evidence="7">Binds 1 5,10-methenyltetrahydrofolate (MTHF) per subunit.</text>
</comment>
<comment type="cofactor">
    <cofactor evidence="6 7">
        <name>FAD</name>
        <dbReference type="ChEBI" id="CHEBI:57692"/>
    </cofactor>
    <text evidence="6 7">Binds 1 FAD per subunit.</text>
</comment>
<dbReference type="InterPro" id="IPR014133">
    <property type="entry name" value="Cry_DASH"/>
</dbReference>
<dbReference type="Pfam" id="PF00875">
    <property type="entry name" value="DNA_photolyase"/>
    <property type="match status" value="1"/>
</dbReference>
<evidence type="ECO:0000259" key="8">
    <source>
        <dbReference type="PROSITE" id="PS51645"/>
    </source>
</evidence>
<dbReference type="InterPro" id="IPR036134">
    <property type="entry name" value="Crypto/Photolyase_FAD-like_sf"/>
</dbReference>
<protein>
    <recommendedName>
        <fullName evidence="2 7">Cryptochrome DASH</fullName>
    </recommendedName>
</protein>
<organism evidence="9 10">
    <name type="scientific">Pseudomonas anguilliseptica</name>
    <dbReference type="NCBI Taxonomy" id="53406"/>
    <lineage>
        <taxon>Bacteria</taxon>
        <taxon>Pseudomonadati</taxon>
        <taxon>Pseudomonadota</taxon>
        <taxon>Gammaproteobacteria</taxon>
        <taxon>Pseudomonadales</taxon>
        <taxon>Pseudomonadaceae</taxon>
        <taxon>Pseudomonas</taxon>
    </lineage>
</organism>
<dbReference type="GO" id="GO:0000719">
    <property type="term" value="P:photoreactive repair"/>
    <property type="evidence" value="ECO:0007669"/>
    <property type="project" value="TreeGrafter"/>
</dbReference>
<accession>A0A1H4WDA3</accession>
<feature type="binding site" evidence="6">
    <location>
        <begin position="396"/>
        <end position="398"/>
    </location>
    <ligand>
        <name>FAD</name>
        <dbReference type="ChEBI" id="CHEBI:57692"/>
    </ligand>
</feature>
<evidence type="ECO:0000256" key="1">
    <source>
        <dbReference type="ARBA" id="ARBA00005862"/>
    </source>
</evidence>
<dbReference type="GO" id="GO:0003904">
    <property type="term" value="F:deoxyribodipyrimidine photo-lyase activity"/>
    <property type="evidence" value="ECO:0007669"/>
    <property type="project" value="TreeGrafter"/>
</dbReference>
<evidence type="ECO:0000256" key="3">
    <source>
        <dbReference type="ARBA" id="ARBA00022630"/>
    </source>
</evidence>
<dbReference type="SUPFAM" id="SSF52425">
    <property type="entry name" value="Cryptochrome/photolyase, N-terminal domain"/>
    <property type="match status" value="1"/>
</dbReference>
<gene>
    <name evidence="9" type="ORF">SAMN05421553_1657</name>
</gene>
<evidence type="ECO:0000256" key="5">
    <source>
        <dbReference type="ARBA" id="ARBA00022991"/>
    </source>
</evidence>
<dbReference type="InterPro" id="IPR018394">
    <property type="entry name" value="DNA_photolyase_1_CS_C"/>
</dbReference>
<keyword evidence="5 7" id="KW-0157">Chromophore</keyword>
<keyword evidence="10" id="KW-1185">Reference proteome</keyword>
<evidence type="ECO:0000256" key="7">
    <source>
        <dbReference type="RuleBase" id="RU367151"/>
    </source>
</evidence>
<dbReference type="EMBL" id="FNSC01000001">
    <property type="protein sequence ID" value="SEC91060.1"/>
    <property type="molecule type" value="Genomic_DNA"/>
</dbReference>
<proteinExistence type="inferred from homology"/>
<comment type="similarity">
    <text evidence="1 7">Belongs to the DNA photolyase class-1 family.</text>
</comment>
<keyword evidence="3 6" id="KW-0285">Flavoprotein</keyword>
<dbReference type="GO" id="GO:0003677">
    <property type="term" value="F:DNA binding"/>
    <property type="evidence" value="ECO:0007669"/>
    <property type="project" value="TreeGrafter"/>
</dbReference>
<dbReference type="PANTHER" id="PTHR11455:SF22">
    <property type="entry name" value="CRYPTOCHROME DASH"/>
    <property type="match status" value="1"/>
</dbReference>